<evidence type="ECO:0000313" key="1">
    <source>
        <dbReference type="EMBL" id="GLQ84323.1"/>
    </source>
</evidence>
<reference evidence="2" key="1">
    <citation type="journal article" date="2019" name="Int. J. Syst. Evol. Microbiol.">
        <title>The Global Catalogue of Microorganisms (GCM) 10K type strain sequencing project: providing services to taxonomists for standard genome sequencing and annotation.</title>
        <authorList>
            <consortium name="The Broad Institute Genomics Platform"/>
            <consortium name="The Broad Institute Genome Sequencing Center for Infectious Disease"/>
            <person name="Wu L."/>
            <person name="Ma J."/>
        </authorList>
    </citation>
    <scope>NUCLEOTIDE SEQUENCE [LARGE SCALE GENOMIC DNA]</scope>
    <source>
        <strain evidence="2">NBRC 12467</strain>
    </source>
</reference>
<gene>
    <name evidence="1" type="ORF">GCM10007872_12310</name>
</gene>
<keyword evidence="2" id="KW-1185">Reference proteome</keyword>
<dbReference type="AlphaFoldDB" id="A0AA37WAY0"/>
<name>A0AA37WAY0_9PROT</name>
<accession>A0AA37WAY0</accession>
<dbReference type="EMBL" id="BSNZ01000007">
    <property type="protein sequence ID" value="GLQ84323.1"/>
    <property type="molecule type" value="Genomic_DNA"/>
</dbReference>
<protein>
    <submittedName>
        <fullName evidence="1">Uncharacterized protein</fullName>
    </submittedName>
</protein>
<evidence type="ECO:0000313" key="2">
    <source>
        <dbReference type="Proteomes" id="UP001156708"/>
    </source>
</evidence>
<proteinExistence type="predicted"/>
<sequence length="62" mass="6543">MSGGTQFRRSGCSIEGADALDCVFSERGLRDLGKVSNGSAGDGERRRLIRLSLLRSSDAALA</sequence>
<comment type="caution">
    <text evidence="1">The sequence shown here is derived from an EMBL/GenBank/DDBJ whole genome shotgun (WGS) entry which is preliminary data.</text>
</comment>
<dbReference type="Proteomes" id="UP001156708">
    <property type="component" value="Unassembled WGS sequence"/>
</dbReference>
<organism evidence="1 2">
    <name type="scientific">Gluconobacter sphaericus NBRC 12467</name>
    <dbReference type="NCBI Taxonomy" id="1307951"/>
    <lineage>
        <taxon>Bacteria</taxon>
        <taxon>Pseudomonadati</taxon>
        <taxon>Pseudomonadota</taxon>
        <taxon>Alphaproteobacteria</taxon>
        <taxon>Acetobacterales</taxon>
        <taxon>Acetobacteraceae</taxon>
        <taxon>Gluconobacter</taxon>
    </lineage>
</organism>